<dbReference type="GO" id="GO:0000287">
    <property type="term" value="F:magnesium ion binding"/>
    <property type="evidence" value="ECO:0007669"/>
    <property type="project" value="UniProtKB-UniRule"/>
</dbReference>
<dbReference type="CDD" id="cd00464">
    <property type="entry name" value="SK"/>
    <property type="match status" value="1"/>
</dbReference>
<dbReference type="Proteomes" id="UP000295188">
    <property type="component" value="Unassembled WGS sequence"/>
</dbReference>
<dbReference type="OrthoDB" id="9800332at2"/>
<dbReference type="Pfam" id="PF01202">
    <property type="entry name" value="SKI"/>
    <property type="match status" value="1"/>
</dbReference>
<keyword evidence="7" id="KW-0460">Magnesium</keyword>
<dbReference type="SUPFAM" id="SSF52540">
    <property type="entry name" value="P-loop containing nucleoside triphosphate hydrolases"/>
    <property type="match status" value="1"/>
</dbReference>
<evidence type="ECO:0000256" key="4">
    <source>
        <dbReference type="ARBA" id="ARBA00022777"/>
    </source>
</evidence>
<comment type="caution">
    <text evidence="7">Lacks conserved residue(s) required for the propagation of feature annotation.</text>
</comment>
<protein>
    <recommendedName>
        <fullName evidence="7">Shikimate kinase</fullName>
        <shortName evidence="7">SK</shortName>
        <ecNumber evidence="7">2.7.1.71</ecNumber>
    </recommendedName>
</protein>
<keyword evidence="9" id="KW-1185">Reference proteome</keyword>
<gene>
    <name evidence="7" type="primary">aroK</name>
    <name evidence="8" type="ORF">EDC37_10282</name>
</gene>
<name>A0A4V2USG9_9FIRM</name>
<keyword evidence="5 7" id="KW-0067">ATP-binding</keyword>
<comment type="catalytic activity">
    <reaction evidence="7">
        <text>shikimate + ATP = 3-phosphoshikimate + ADP + H(+)</text>
        <dbReference type="Rhea" id="RHEA:13121"/>
        <dbReference type="ChEBI" id="CHEBI:15378"/>
        <dbReference type="ChEBI" id="CHEBI:30616"/>
        <dbReference type="ChEBI" id="CHEBI:36208"/>
        <dbReference type="ChEBI" id="CHEBI:145989"/>
        <dbReference type="ChEBI" id="CHEBI:456216"/>
        <dbReference type="EC" id="2.7.1.71"/>
    </reaction>
</comment>
<keyword evidence="7" id="KW-0963">Cytoplasm</keyword>
<keyword evidence="6 7" id="KW-0057">Aromatic amino acid biosynthesis</keyword>
<feature type="binding site" evidence="7">
    <location>
        <position position="15"/>
    </location>
    <ligand>
        <name>Mg(2+)</name>
        <dbReference type="ChEBI" id="CHEBI:18420"/>
    </ligand>
</feature>
<comment type="subunit">
    <text evidence="7">Monomer.</text>
</comment>
<comment type="subcellular location">
    <subcellularLocation>
        <location evidence="7">Cytoplasm</location>
    </subcellularLocation>
</comment>
<dbReference type="GO" id="GO:0009073">
    <property type="term" value="P:aromatic amino acid family biosynthetic process"/>
    <property type="evidence" value="ECO:0007669"/>
    <property type="project" value="UniProtKB-KW"/>
</dbReference>
<dbReference type="PRINTS" id="PR01100">
    <property type="entry name" value="SHIKIMTKNASE"/>
</dbReference>
<proteinExistence type="inferred from homology"/>
<dbReference type="EC" id="2.7.1.71" evidence="7"/>
<keyword evidence="7" id="KW-0479">Metal-binding</keyword>
<dbReference type="GO" id="GO:0009423">
    <property type="term" value="P:chorismate biosynthetic process"/>
    <property type="evidence" value="ECO:0007669"/>
    <property type="project" value="UniProtKB-UniRule"/>
</dbReference>
<feature type="binding site" evidence="7">
    <location>
        <position position="57"/>
    </location>
    <ligand>
        <name>substrate</name>
    </ligand>
</feature>
<dbReference type="UniPathway" id="UPA00053">
    <property type="reaction ID" value="UER00088"/>
</dbReference>
<evidence type="ECO:0000256" key="5">
    <source>
        <dbReference type="ARBA" id="ARBA00022840"/>
    </source>
</evidence>
<dbReference type="EMBL" id="SMAA01000002">
    <property type="protein sequence ID" value="TCS81382.1"/>
    <property type="molecule type" value="Genomic_DNA"/>
</dbReference>
<comment type="cofactor">
    <cofactor evidence="7">
        <name>Mg(2+)</name>
        <dbReference type="ChEBI" id="CHEBI:18420"/>
    </cofactor>
    <text evidence="7">Binds 1 Mg(2+) ion per subunit.</text>
</comment>
<evidence type="ECO:0000256" key="2">
    <source>
        <dbReference type="ARBA" id="ARBA00022679"/>
    </source>
</evidence>
<accession>A0A4V2USG9</accession>
<dbReference type="PANTHER" id="PTHR21087">
    <property type="entry name" value="SHIKIMATE KINASE"/>
    <property type="match status" value="1"/>
</dbReference>
<evidence type="ECO:0000313" key="8">
    <source>
        <dbReference type="EMBL" id="TCS81382.1"/>
    </source>
</evidence>
<dbReference type="HAMAP" id="MF_00109">
    <property type="entry name" value="Shikimate_kinase"/>
    <property type="match status" value="1"/>
</dbReference>
<evidence type="ECO:0000256" key="3">
    <source>
        <dbReference type="ARBA" id="ARBA00022741"/>
    </source>
</evidence>
<dbReference type="RefSeq" id="WP_132547228.1">
    <property type="nucleotide sequence ID" value="NZ_SMAA01000002.1"/>
</dbReference>
<dbReference type="GO" id="GO:0004765">
    <property type="term" value="F:shikimate kinase activity"/>
    <property type="evidence" value="ECO:0007669"/>
    <property type="project" value="UniProtKB-UniRule"/>
</dbReference>
<dbReference type="PANTHER" id="PTHR21087:SF16">
    <property type="entry name" value="SHIKIMATE KINASE 1, CHLOROPLASTIC"/>
    <property type="match status" value="1"/>
</dbReference>
<feature type="binding site" evidence="7">
    <location>
        <position position="135"/>
    </location>
    <ligand>
        <name>substrate</name>
    </ligand>
</feature>
<comment type="function">
    <text evidence="7">Catalyzes the specific phosphorylation of the 3-hydroxyl group of shikimic acid using ATP as a cosubstrate.</text>
</comment>
<dbReference type="GO" id="GO:0005829">
    <property type="term" value="C:cytosol"/>
    <property type="evidence" value="ECO:0007669"/>
    <property type="project" value="TreeGrafter"/>
</dbReference>
<keyword evidence="1 7" id="KW-0028">Amino-acid biosynthesis</keyword>
<comment type="similarity">
    <text evidence="7">Belongs to the shikimate kinase family.</text>
</comment>
<feature type="binding site" evidence="7">
    <location>
        <position position="118"/>
    </location>
    <ligand>
        <name>ATP</name>
        <dbReference type="ChEBI" id="CHEBI:30616"/>
    </ligand>
</feature>
<reference evidence="8 9" key="1">
    <citation type="submission" date="2019-03" db="EMBL/GenBank/DDBJ databases">
        <title>Genomic Encyclopedia of Type Strains, Phase IV (KMG-IV): sequencing the most valuable type-strain genomes for metagenomic binning, comparative biology and taxonomic classification.</title>
        <authorList>
            <person name="Goeker M."/>
        </authorList>
    </citation>
    <scope>NUCLEOTIDE SEQUENCE [LARGE SCALE GENOMIC DNA]</scope>
    <source>
        <strain evidence="8 9">DSM 20467</strain>
    </source>
</reference>
<evidence type="ECO:0000256" key="1">
    <source>
        <dbReference type="ARBA" id="ARBA00022605"/>
    </source>
</evidence>
<dbReference type="InterPro" id="IPR031322">
    <property type="entry name" value="Shikimate/glucono_kinase"/>
</dbReference>
<feature type="binding site" evidence="7">
    <location>
        <position position="33"/>
    </location>
    <ligand>
        <name>substrate</name>
    </ligand>
</feature>
<dbReference type="GO" id="GO:0008652">
    <property type="term" value="P:amino acid biosynthetic process"/>
    <property type="evidence" value="ECO:0007669"/>
    <property type="project" value="UniProtKB-KW"/>
</dbReference>
<comment type="caution">
    <text evidence="8">The sequence shown here is derived from an EMBL/GenBank/DDBJ whole genome shotgun (WGS) entry which is preliminary data.</text>
</comment>
<keyword evidence="4 7" id="KW-0418">Kinase</keyword>
<keyword evidence="2 7" id="KW-0808">Transferase</keyword>
<feature type="binding site" evidence="7">
    <location>
        <begin position="11"/>
        <end position="16"/>
    </location>
    <ligand>
        <name>ATP</name>
        <dbReference type="ChEBI" id="CHEBI:30616"/>
    </ligand>
</feature>
<dbReference type="GO" id="GO:0005524">
    <property type="term" value="F:ATP binding"/>
    <property type="evidence" value="ECO:0007669"/>
    <property type="project" value="UniProtKB-UniRule"/>
</dbReference>
<feature type="binding site" evidence="7">
    <location>
        <position position="79"/>
    </location>
    <ligand>
        <name>substrate</name>
    </ligand>
</feature>
<evidence type="ECO:0000256" key="7">
    <source>
        <dbReference type="HAMAP-Rule" id="MF_00109"/>
    </source>
</evidence>
<dbReference type="AlphaFoldDB" id="A0A4V2USG9"/>
<dbReference type="Gene3D" id="3.40.50.300">
    <property type="entry name" value="P-loop containing nucleotide triphosphate hydrolases"/>
    <property type="match status" value="1"/>
</dbReference>
<comment type="pathway">
    <text evidence="7">Metabolic intermediate biosynthesis; chorismate biosynthesis; chorismate from D-erythrose 4-phosphate and phosphoenolpyruvate: step 5/7.</text>
</comment>
<organism evidence="8 9">
    <name type="scientific">Pectinatus cerevisiiphilus</name>
    <dbReference type="NCBI Taxonomy" id="86956"/>
    <lineage>
        <taxon>Bacteria</taxon>
        <taxon>Bacillati</taxon>
        <taxon>Bacillota</taxon>
        <taxon>Negativicutes</taxon>
        <taxon>Selenomonadales</taxon>
        <taxon>Selenomonadaceae</taxon>
        <taxon>Pectinatus</taxon>
    </lineage>
</organism>
<dbReference type="InterPro" id="IPR000623">
    <property type="entry name" value="Shikimate_kinase/TSH1"/>
</dbReference>
<evidence type="ECO:0000256" key="6">
    <source>
        <dbReference type="ARBA" id="ARBA00023141"/>
    </source>
</evidence>
<sequence>MMNIVLIGFMGTGKSSVGRLLAEKLSYAFVDTDALIEERAGLSIPQMFAKFGEKYFRQREKDIIKETCNRTHTVISTGGGVPIFEANRQILQNGRNIIVCLRANIPTILNRTKGRGDRPLLKNDLHKMQALLKQRMPFYNQADFIIDTDELSPLQIVNEIMVYLRRRKK</sequence>
<dbReference type="InterPro" id="IPR027417">
    <property type="entry name" value="P-loop_NTPase"/>
</dbReference>
<keyword evidence="3 7" id="KW-0547">Nucleotide-binding</keyword>
<evidence type="ECO:0000313" key="9">
    <source>
        <dbReference type="Proteomes" id="UP000295188"/>
    </source>
</evidence>